<name>A0A9P1NMH9_9PROT</name>
<evidence type="ECO:0000313" key="3">
    <source>
        <dbReference type="EMBL" id="CCC98750.1"/>
    </source>
</evidence>
<evidence type="ECO:0000256" key="1">
    <source>
        <dbReference type="SAM" id="MobiDB-lite"/>
    </source>
</evidence>
<dbReference type="InterPro" id="IPR013423">
    <property type="entry name" value="CHP02594"/>
</dbReference>
<proteinExistence type="predicted"/>
<dbReference type="Pfam" id="PF01471">
    <property type="entry name" value="PG_binding_1"/>
    <property type="match status" value="1"/>
</dbReference>
<gene>
    <name evidence="3" type="ORF">AZOBR_150168</name>
</gene>
<accession>A0A9P1NMH9</accession>
<evidence type="ECO:0000313" key="4">
    <source>
        <dbReference type="Proteomes" id="UP000007319"/>
    </source>
</evidence>
<dbReference type="AlphaFoldDB" id="A0A9P1NMH9"/>
<evidence type="ECO:0000259" key="2">
    <source>
        <dbReference type="Pfam" id="PF01471"/>
    </source>
</evidence>
<dbReference type="NCBIfam" id="TIGR02594">
    <property type="entry name" value="TIGR02594 family protein"/>
    <property type="match status" value="1"/>
</dbReference>
<keyword evidence="4" id="KW-1185">Reference proteome</keyword>
<dbReference type="Gene3D" id="1.10.101.10">
    <property type="entry name" value="PGBD-like superfamily/PGBD"/>
    <property type="match status" value="1"/>
</dbReference>
<feature type="region of interest" description="Disordered" evidence="1">
    <location>
        <begin position="184"/>
        <end position="247"/>
    </location>
</feature>
<dbReference type="RefSeq" id="WP_014240957.1">
    <property type="nucleotide sequence ID" value="NC_016617.1"/>
</dbReference>
<dbReference type="SUPFAM" id="SSF47090">
    <property type="entry name" value="PGBD-like"/>
    <property type="match status" value="1"/>
</dbReference>
<dbReference type="InterPro" id="IPR036366">
    <property type="entry name" value="PGBDSf"/>
</dbReference>
<dbReference type="InterPro" id="IPR002477">
    <property type="entry name" value="Peptidoglycan-bd-like"/>
</dbReference>
<dbReference type="EMBL" id="HE577327">
    <property type="protein sequence ID" value="CCC98750.1"/>
    <property type="molecule type" value="Genomic_DNA"/>
</dbReference>
<dbReference type="InterPro" id="IPR036365">
    <property type="entry name" value="PGBD-like_sf"/>
</dbReference>
<protein>
    <recommendedName>
        <fullName evidence="2">Peptidoglycan binding-like domain-containing protein</fullName>
    </recommendedName>
</protein>
<sequence length="247" mass="26401">MNVLAVQTALQAQGFDPGSLDGVWGRKTIAAVIAFQQARGLAPDGVVGPHTARALFMNAAPPGVTDTLVWMDEAKRLMGTREVTGRGSNKEILQWADDLDLHYPDDDVPWCGLFVAHCIGATLPLEALPNNPLGARNWLKAGKTCIPSWGAILVFWRGSKTGWEGHVGFCAGMDKDAFHVLGGNQSNSVSHRQDRQKSSPRCPLAGDVARPASGHADGLRPGRRRSVRERGLGATGGRWVGRTGPPS</sequence>
<dbReference type="Proteomes" id="UP000007319">
    <property type="component" value="Chromosome"/>
</dbReference>
<dbReference type="KEGG" id="abs:AZOBR_150168"/>
<reference evidence="3 4" key="1">
    <citation type="journal article" date="2011" name="PLoS Genet.">
        <title>Azospirillum genomes reveal transition of bacteria from aquatic to terrestrial environments.</title>
        <authorList>
            <person name="Wisniewski-Dye F."/>
            <person name="Borziak K."/>
            <person name="Khalsa-Moyers G."/>
            <person name="Alexandre G."/>
            <person name="Sukharnikov L.O."/>
            <person name="Wuichet K."/>
            <person name="Hurst G.B."/>
            <person name="McDonald W.H."/>
            <person name="Robertson J.S."/>
            <person name="Barbe V."/>
            <person name="Calteau A."/>
            <person name="Rouy Z."/>
            <person name="Mangenot S."/>
            <person name="Prigent-Combaret C."/>
            <person name="Normand P."/>
            <person name="Boyer M."/>
            <person name="Siguier P."/>
            <person name="Dessaux Y."/>
            <person name="Elmerich C."/>
            <person name="Condemine G."/>
            <person name="Krishnen G."/>
            <person name="Kennedy I."/>
            <person name="Paterson A.H."/>
            <person name="Gonzalez V."/>
            <person name="Mavingui P."/>
            <person name="Zhulin I.B."/>
        </authorList>
    </citation>
    <scope>NUCLEOTIDE SEQUENCE [LARGE SCALE GENOMIC DNA]</scope>
    <source>
        <strain evidence="3 4">Sp245</strain>
    </source>
</reference>
<organism evidence="3 4">
    <name type="scientific">Azospirillum baldaniorum</name>
    <dbReference type="NCBI Taxonomy" id="1064539"/>
    <lineage>
        <taxon>Bacteria</taxon>
        <taxon>Pseudomonadati</taxon>
        <taxon>Pseudomonadota</taxon>
        <taxon>Alphaproteobacteria</taxon>
        <taxon>Rhodospirillales</taxon>
        <taxon>Azospirillaceae</taxon>
        <taxon>Azospirillum</taxon>
    </lineage>
</organism>
<feature type="domain" description="Peptidoglycan binding-like" evidence="2">
    <location>
        <begin position="2"/>
        <end position="55"/>
    </location>
</feature>